<feature type="coiled-coil region" evidence="1">
    <location>
        <begin position="331"/>
        <end position="361"/>
    </location>
</feature>
<proteinExistence type="predicted"/>
<dbReference type="OrthoDB" id="9042627at2759"/>
<accession>A0A9Q0XCY8</accession>
<evidence type="ECO:0000313" key="3">
    <source>
        <dbReference type="Proteomes" id="UP001142489"/>
    </source>
</evidence>
<sequence>MEEMKATIELLRHEKVNLLQKLHATKEGLELADQEKKSMKRQIEIFLDERDVMTQNMVRLSKTIEKTVTANLELQQLFRGTSKFSKGCQEILLESRSAALDKSTQLPEGQDRTAPSIEELKQQLEQLTLALDQEAGEKERLLAESREKTECLQKAAKKYDRLKKIMDNCWNTVMSLRMENDCHRCSLLLTLEKEVMSKLSTMEKKKEYIASVACNLKAELERLKAVVTKGRARVSHTQAAQIRRLQKQYEQISNDLCCLLYDVKYYFFDWFKECSDYYVNISRSTMDLLEMNIKQLKLLMQIQNLRRMDQNGDDLEEIVIPALRGRLDSFLESILEDMSALEEELMEIEANVQEVERSREERKRYLPKCTGTFSMQEFEKGIGYDMEKLQCIVDVLKPIAQAQLDEAEALEEEEEHSHSSTC</sequence>
<evidence type="ECO:0000256" key="1">
    <source>
        <dbReference type="SAM" id="Coils"/>
    </source>
</evidence>
<evidence type="ECO:0000313" key="2">
    <source>
        <dbReference type="EMBL" id="KAJ7310411.1"/>
    </source>
</evidence>
<keyword evidence="3" id="KW-1185">Reference proteome</keyword>
<comment type="caution">
    <text evidence="2">The sequence shown here is derived from an EMBL/GenBank/DDBJ whole genome shotgun (WGS) entry which is preliminary data.</text>
</comment>
<dbReference type="Proteomes" id="UP001142489">
    <property type="component" value="Unassembled WGS sequence"/>
</dbReference>
<feature type="coiled-coil region" evidence="1">
    <location>
        <begin position="1"/>
        <end position="49"/>
    </location>
</feature>
<name>A0A9Q0XCY8_9SAUR</name>
<feature type="coiled-coil region" evidence="1">
    <location>
        <begin position="117"/>
        <end position="144"/>
    </location>
</feature>
<gene>
    <name evidence="2" type="ORF">JRQ81_007325</name>
</gene>
<organism evidence="2 3">
    <name type="scientific">Phrynocephalus forsythii</name>
    <dbReference type="NCBI Taxonomy" id="171643"/>
    <lineage>
        <taxon>Eukaryota</taxon>
        <taxon>Metazoa</taxon>
        <taxon>Chordata</taxon>
        <taxon>Craniata</taxon>
        <taxon>Vertebrata</taxon>
        <taxon>Euteleostomi</taxon>
        <taxon>Lepidosauria</taxon>
        <taxon>Squamata</taxon>
        <taxon>Bifurcata</taxon>
        <taxon>Unidentata</taxon>
        <taxon>Episquamata</taxon>
        <taxon>Toxicofera</taxon>
        <taxon>Iguania</taxon>
        <taxon>Acrodonta</taxon>
        <taxon>Agamidae</taxon>
        <taxon>Agaminae</taxon>
        <taxon>Phrynocephalus</taxon>
    </lineage>
</organism>
<reference evidence="2" key="1">
    <citation type="journal article" date="2023" name="DNA Res.">
        <title>Chromosome-level genome assembly of Phrynocephalus forsythii using third-generation DNA sequencing and Hi-C analysis.</title>
        <authorList>
            <person name="Qi Y."/>
            <person name="Zhao W."/>
            <person name="Zhao Y."/>
            <person name="Niu C."/>
            <person name="Cao S."/>
            <person name="Zhang Y."/>
        </authorList>
    </citation>
    <scope>NUCLEOTIDE SEQUENCE</scope>
    <source>
        <tissue evidence="2">Muscle</tissue>
    </source>
</reference>
<dbReference type="AlphaFoldDB" id="A0A9Q0XCY8"/>
<keyword evidence="1" id="KW-0175">Coiled coil</keyword>
<dbReference type="EMBL" id="JAPFRF010000015">
    <property type="protein sequence ID" value="KAJ7310411.1"/>
    <property type="molecule type" value="Genomic_DNA"/>
</dbReference>
<protein>
    <submittedName>
        <fullName evidence="2">Uncharacterized protein</fullName>
    </submittedName>
</protein>